<dbReference type="PROSITE" id="PS50909">
    <property type="entry name" value="GAT"/>
    <property type="match status" value="1"/>
</dbReference>
<keyword evidence="2" id="KW-0653">Protein transport</keyword>
<dbReference type="PANTHER" id="PTHR47789">
    <property type="entry name" value="LAS SEVENTEEN-BINDING PROTEIN 5"/>
    <property type="match status" value="1"/>
</dbReference>
<dbReference type="EMBL" id="JAEPRD010000139">
    <property type="protein sequence ID" value="KAG2196810.1"/>
    <property type="molecule type" value="Genomic_DNA"/>
</dbReference>
<dbReference type="SMART" id="SM00288">
    <property type="entry name" value="VHS"/>
    <property type="match status" value="1"/>
</dbReference>
<dbReference type="InterPro" id="IPR038425">
    <property type="entry name" value="GAT_sf"/>
</dbReference>
<dbReference type="InterPro" id="IPR004152">
    <property type="entry name" value="GAT_dom"/>
</dbReference>
<dbReference type="AlphaFoldDB" id="A0A8H7QR90"/>
<dbReference type="GO" id="GO:0035091">
    <property type="term" value="F:phosphatidylinositol binding"/>
    <property type="evidence" value="ECO:0007669"/>
    <property type="project" value="InterPro"/>
</dbReference>
<comment type="caution">
    <text evidence="6">The sequence shown here is derived from an EMBL/GenBank/DDBJ whole genome shotgun (WGS) entry which is preliminary data.</text>
</comment>
<dbReference type="InterPro" id="IPR045007">
    <property type="entry name" value="LSB5"/>
</dbReference>
<evidence type="ECO:0000259" key="5">
    <source>
        <dbReference type="PROSITE" id="PS50909"/>
    </source>
</evidence>
<dbReference type="GO" id="GO:0006897">
    <property type="term" value="P:endocytosis"/>
    <property type="evidence" value="ECO:0007669"/>
    <property type="project" value="InterPro"/>
</dbReference>
<feature type="non-terminal residue" evidence="6">
    <location>
        <position position="1"/>
    </location>
</feature>
<dbReference type="OrthoDB" id="10255964at2759"/>
<feature type="region of interest" description="Disordered" evidence="3">
    <location>
        <begin position="262"/>
        <end position="339"/>
    </location>
</feature>
<evidence type="ECO:0000313" key="6">
    <source>
        <dbReference type="EMBL" id="KAG2196810.1"/>
    </source>
</evidence>
<dbReference type="Gene3D" id="1.20.58.160">
    <property type="match status" value="1"/>
</dbReference>
<dbReference type="GO" id="GO:0030479">
    <property type="term" value="C:actin cortical patch"/>
    <property type="evidence" value="ECO:0007669"/>
    <property type="project" value="TreeGrafter"/>
</dbReference>
<evidence type="ECO:0000256" key="2">
    <source>
        <dbReference type="ARBA" id="ARBA00022927"/>
    </source>
</evidence>
<evidence type="ECO:0000313" key="7">
    <source>
        <dbReference type="Proteomes" id="UP000603453"/>
    </source>
</evidence>
<evidence type="ECO:0000256" key="1">
    <source>
        <dbReference type="ARBA" id="ARBA00022448"/>
    </source>
</evidence>
<dbReference type="InterPro" id="IPR002014">
    <property type="entry name" value="VHS_dom"/>
</dbReference>
<dbReference type="GO" id="GO:0007034">
    <property type="term" value="P:vacuolar transport"/>
    <property type="evidence" value="ECO:0007669"/>
    <property type="project" value="UniProtKB-ARBA"/>
</dbReference>
<feature type="domain" description="GAT" evidence="5">
    <location>
        <begin position="158"/>
        <end position="246"/>
    </location>
</feature>
<dbReference type="SUPFAM" id="SSF89009">
    <property type="entry name" value="GAT-like domain"/>
    <property type="match status" value="1"/>
</dbReference>
<feature type="domain" description="VHS" evidence="4">
    <location>
        <begin position="18"/>
        <end position="139"/>
    </location>
</feature>
<dbReference type="GO" id="GO:0043130">
    <property type="term" value="F:ubiquitin binding"/>
    <property type="evidence" value="ECO:0007669"/>
    <property type="project" value="InterPro"/>
</dbReference>
<dbReference type="PANTHER" id="PTHR47789:SF1">
    <property type="entry name" value="LAS SEVENTEEN-BINDING PROTEIN 5"/>
    <property type="match status" value="1"/>
</dbReference>
<reference evidence="6" key="1">
    <citation type="submission" date="2020-12" db="EMBL/GenBank/DDBJ databases">
        <title>Metabolic potential, ecology and presence of endohyphal bacteria is reflected in genomic diversity of Mucoromycotina.</title>
        <authorList>
            <person name="Muszewska A."/>
            <person name="Okrasinska A."/>
            <person name="Steczkiewicz K."/>
            <person name="Drgas O."/>
            <person name="Orlowska M."/>
            <person name="Perlinska-Lenart U."/>
            <person name="Aleksandrzak-Piekarczyk T."/>
            <person name="Szatraj K."/>
            <person name="Zielenkiewicz U."/>
            <person name="Pilsyk S."/>
            <person name="Malc E."/>
            <person name="Mieczkowski P."/>
            <person name="Kruszewska J.S."/>
            <person name="Biernat P."/>
            <person name="Pawlowska J."/>
        </authorList>
    </citation>
    <scope>NUCLEOTIDE SEQUENCE</scope>
    <source>
        <strain evidence="6">WA0000017839</strain>
    </source>
</reference>
<accession>A0A8H7QR90</accession>
<proteinExistence type="predicted"/>
<name>A0A8H7QR90_9FUNG</name>
<dbReference type="InterPro" id="IPR008942">
    <property type="entry name" value="ENTH_VHS"/>
</dbReference>
<dbReference type="SUPFAM" id="SSF48464">
    <property type="entry name" value="ENTH/VHS domain"/>
    <property type="match status" value="1"/>
</dbReference>
<dbReference type="Pfam" id="PF00790">
    <property type="entry name" value="VHS"/>
    <property type="match status" value="1"/>
</dbReference>
<sequence length="339" mass="37719">MPLFSKKIVPTDITASIEKATYGNELDWALVFQICDSVNSTDLGAKEARKLLQKKMMSNDPNTQVLALEILNSLAENCTAKFQTQLAAKSFGEDLYHLASSKTMDDRVHGKLAQCLETWYGQFGNDVNFGAIRRAHDIMLNHVTPKQGRQPSLPRQVARPVDVKGDIELAKNSAQLFSQTLSFTDPTVEDISKNELIQEFYGKCKQAQQLLASHLETCEDSDVISGLINANNELLSCFKSYDEMLEQHAVNEATVNSQTLYQRTRGQDEQQQQQPYQADEELIPVNSSSDASAVPRHQYKPSDDPFDPFADTNQVPTATSANTAGNTLPPPLTPQKMYN</sequence>
<dbReference type="CDD" id="cd21383">
    <property type="entry name" value="GAT_GGA_Tom1-like"/>
    <property type="match status" value="1"/>
</dbReference>
<dbReference type="GO" id="GO:0015031">
    <property type="term" value="P:protein transport"/>
    <property type="evidence" value="ECO:0007669"/>
    <property type="project" value="UniProtKB-KW"/>
</dbReference>
<evidence type="ECO:0000259" key="4">
    <source>
        <dbReference type="PROSITE" id="PS50179"/>
    </source>
</evidence>
<organism evidence="6 7">
    <name type="scientific">Mucor saturninus</name>
    <dbReference type="NCBI Taxonomy" id="64648"/>
    <lineage>
        <taxon>Eukaryota</taxon>
        <taxon>Fungi</taxon>
        <taxon>Fungi incertae sedis</taxon>
        <taxon>Mucoromycota</taxon>
        <taxon>Mucoromycotina</taxon>
        <taxon>Mucoromycetes</taxon>
        <taxon>Mucorales</taxon>
        <taxon>Mucorineae</taxon>
        <taxon>Mucoraceae</taxon>
        <taxon>Mucor</taxon>
    </lineage>
</organism>
<keyword evidence="7" id="KW-1185">Reference proteome</keyword>
<feature type="compositionally biased region" description="Polar residues" evidence="3">
    <location>
        <begin position="311"/>
        <end position="326"/>
    </location>
</feature>
<dbReference type="CDD" id="cd16980">
    <property type="entry name" value="VHS_Lsb5"/>
    <property type="match status" value="1"/>
</dbReference>
<keyword evidence="1" id="KW-0813">Transport</keyword>
<dbReference type="Proteomes" id="UP000603453">
    <property type="component" value="Unassembled WGS sequence"/>
</dbReference>
<dbReference type="Gene3D" id="1.25.40.90">
    <property type="match status" value="1"/>
</dbReference>
<dbReference type="PROSITE" id="PS50179">
    <property type="entry name" value="VHS"/>
    <property type="match status" value="1"/>
</dbReference>
<evidence type="ECO:0000256" key="3">
    <source>
        <dbReference type="SAM" id="MobiDB-lite"/>
    </source>
</evidence>
<dbReference type="Pfam" id="PF03127">
    <property type="entry name" value="GAT"/>
    <property type="match status" value="1"/>
</dbReference>
<dbReference type="GO" id="GO:0051666">
    <property type="term" value="P:actin cortical patch localization"/>
    <property type="evidence" value="ECO:0007669"/>
    <property type="project" value="TreeGrafter"/>
</dbReference>
<dbReference type="GO" id="GO:0007015">
    <property type="term" value="P:actin filament organization"/>
    <property type="evidence" value="ECO:0007669"/>
    <property type="project" value="InterPro"/>
</dbReference>
<gene>
    <name evidence="6" type="ORF">INT47_002737</name>
</gene>
<protein>
    <submittedName>
        <fullName evidence="6">Uncharacterized protein</fullName>
    </submittedName>
</protein>